<dbReference type="Gene3D" id="4.10.530.10">
    <property type="entry name" value="Gamma-fibrinogen Carboxyl Terminal Fragment, domain 2"/>
    <property type="match status" value="1"/>
</dbReference>
<evidence type="ECO:0000256" key="1">
    <source>
        <dbReference type="SAM" id="SignalP"/>
    </source>
</evidence>
<dbReference type="RefSeq" id="XP_066910552.1">
    <property type="nucleotide sequence ID" value="XM_067054451.1"/>
</dbReference>
<dbReference type="SUPFAM" id="SSF56496">
    <property type="entry name" value="Fibrinogen C-terminal domain-like"/>
    <property type="match status" value="1"/>
</dbReference>
<dbReference type="InterPro" id="IPR050373">
    <property type="entry name" value="Fibrinogen_C-term_domain"/>
</dbReference>
<name>A0A7M5VBC8_9CNID</name>
<dbReference type="Proteomes" id="UP000594262">
    <property type="component" value="Unplaced"/>
</dbReference>
<dbReference type="OrthoDB" id="7940501at2759"/>
<feature type="chain" id="PRO_5029878175" description="Fibrinogen C-terminal domain-containing protein" evidence="1">
    <location>
        <begin position="22"/>
        <end position="354"/>
    </location>
</feature>
<reference evidence="3" key="1">
    <citation type="submission" date="2021-01" db="UniProtKB">
        <authorList>
            <consortium name="EnsemblMetazoa"/>
        </authorList>
    </citation>
    <scope>IDENTIFICATION</scope>
</reference>
<sequence>MFAMLFFTVIILMCTFGVCFSIDFSSVAPGDSLFFKSRIEGEIINANSSSWEKIIPLSSEPQCRSKCHHSTQCRSAAFYPTDNICKFRDVNRLSPNGVFVQKAGIKVYDKRTAPITPVIIKTVENATDCKDVMNQGHKRSGVYMVSTDVQKYVPILCDMDTAGGGWTVIQQRVDGSIPFNRTWNSYKFGFGDFSTNFWFGNDRIHNLTTHYGNDNDIIFDLTKHDGTKTNAGYRNFYIDGESNKYRLHVNSRYDPDLPDSSYADVTFTQGFGLHDGKIFYTIDADSSLSCSEEKGGSGWWFANCYKIHLNGIYGLQGSDAGIVWDKVTFIVPSSGGNKVQHPFIKTRMLVRRNN</sequence>
<accession>A0A7M5VBC8</accession>
<dbReference type="AlphaFoldDB" id="A0A7M5VBC8"/>
<evidence type="ECO:0000259" key="2">
    <source>
        <dbReference type="PROSITE" id="PS51406"/>
    </source>
</evidence>
<dbReference type="InterPro" id="IPR002181">
    <property type="entry name" value="Fibrinogen_a/b/g_C_dom"/>
</dbReference>
<protein>
    <recommendedName>
        <fullName evidence="2">Fibrinogen C-terminal domain-containing protein</fullName>
    </recommendedName>
</protein>
<dbReference type="PROSITE" id="PS51406">
    <property type="entry name" value="FIBRINOGEN_C_2"/>
    <property type="match status" value="1"/>
</dbReference>
<proteinExistence type="predicted"/>
<dbReference type="EnsemblMetazoa" id="CLYHEMT007490.1">
    <property type="protein sequence ID" value="CLYHEMP007490.1"/>
    <property type="gene ID" value="CLYHEMG007490"/>
</dbReference>
<dbReference type="Pfam" id="PF00024">
    <property type="entry name" value="PAN_1"/>
    <property type="match status" value="1"/>
</dbReference>
<dbReference type="NCBIfam" id="NF040941">
    <property type="entry name" value="GGGWT_bact"/>
    <property type="match status" value="1"/>
</dbReference>
<evidence type="ECO:0000313" key="3">
    <source>
        <dbReference type="EnsemblMetazoa" id="CLYHEMP007490.1"/>
    </source>
</evidence>
<dbReference type="InterPro" id="IPR014716">
    <property type="entry name" value="Fibrinogen_a/b/g_C_1"/>
</dbReference>
<dbReference type="InterPro" id="IPR003609">
    <property type="entry name" value="Pan_app"/>
</dbReference>
<dbReference type="GO" id="GO:0005615">
    <property type="term" value="C:extracellular space"/>
    <property type="evidence" value="ECO:0007669"/>
    <property type="project" value="TreeGrafter"/>
</dbReference>
<keyword evidence="4" id="KW-1185">Reference proteome</keyword>
<dbReference type="Pfam" id="PF00147">
    <property type="entry name" value="Fibrinogen_C"/>
    <property type="match status" value="1"/>
</dbReference>
<dbReference type="PANTHER" id="PTHR19143">
    <property type="entry name" value="FIBRINOGEN/TENASCIN/ANGIOPOEITIN"/>
    <property type="match status" value="1"/>
</dbReference>
<dbReference type="SUPFAM" id="SSF57414">
    <property type="entry name" value="Hairpin loop containing domain-like"/>
    <property type="match status" value="1"/>
</dbReference>
<dbReference type="GeneID" id="136797869"/>
<dbReference type="Gene3D" id="3.90.215.10">
    <property type="entry name" value="Gamma Fibrinogen, chain A, domain 1"/>
    <property type="match status" value="1"/>
</dbReference>
<dbReference type="InterPro" id="IPR036056">
    <property type="entry name" value="Fibrinogen-like_C"/>
</dbReference>
<organism evidence="3 4">
    <name type="scientific">Clytia hemisphaerica</name>
    <dbReference type="NCBI Taxonomy" id="252671"/>
    <lineage>
        <taxon>Eukaryota</taxon>
        <taxon>Metazoa</taxon>
        <taxon>Cnidaria</taxon>
        <taxon>Hydrozoa</taxon>
        <taxon>Hydroidolina</taxon>
        <taxon>Leptothecata</taxon>
        <taxon>Obeliida</taxon>
        <taxon>Clytiidae</taxon>
        <taxon>Clytia</taxon>
    </lineage>
</organism>
<evidence type="ECO:0000313" key="4">
    <source>
        <dbReference type="Proteomes" id="UP000594262"/>
    </source>
</evidence>
<feature type="signal peptide" evidence="1">
    <location>
        <begin position="1"/>
        <end position="21"/>
    </location>
</feature>
<dbReference type="Gene3D" id="3.50.4.10">
    <property type="entry name" value="Hepatocyte Growth Factor"/>
    <property type="match status" value="1"/>
</dbReference>
<feature type="domain" description="Fibrinogen C-terminal" evidence="2">
    <location>
        <begin position="120"/>
        <end position="354"/>
    </location>
</feature>
<dbReference type="SMART" id="SM00186">
    <property type="entry name" value="FBG"/>
    <property type="match status" value="1"/>
</dbReference>
<keyword evidence="1" id="KW-0732">Signal</keyword>